<name>A0ABU4BS85_RHOGO</name>
<evidence type="ECO:0000313" key="1">
    <source>
        <dbReference type="EMBL" id="MDV6267076.1"/>
    </source>
</evidence>
<proteinExistence type="predicted"/>
<accession>A0ABU4BS85</accession>
<evidence type="ECO:0008006" key="3">
    <source>
        <dbReference type="Google" id="ProtNLM"/>
    </source>
</evidence>
<gene>
    <name evidence="1" type="ORF">R3Q16_10720</name>
</gene>
<protein>
    <recommendedName>
        <fullName evidence="3">Major tail protein</fullName>
    </recommendedName>
</protein>
<sequence>MAPVINADASHIWDEAEVYVIPAADVTDILTLLPATVATALDEDWLEGFVGLLDASAGIPITPELEITHYDGFGHAQYRSKAKKGKITTGFTAFEDNAVTKKFVLPGSRPGKVGAPRGLRFYTCYVVRDEDVATKILISTRPALFELSSHSGMVEGEQESYEITVHHANDADRDVFHLIETVSP</sequence>
<dbReference type="Proteomes" id="UP001185927">
    <property type="component" value="Unassembled WGS sequence"/>
</dbReference>
<dbReference type="EMBL" id="JAWLKB010000004">
    <property type="protein sequence ID" value="MDV6267076.1"/>
    <property type="molecule type" value="Genomic_DNA"/>
</dbReference>
<comment type="caution">
    <text evidence="1">The sequence shown here is derived from an EMBL/GenBank/DDBJ whole genome shotgun (WGS) entry which is preliminary data.</text>
</comment>
<evidence type="ECO:0000313" key="2">
    <source>
        <dbReference type="Proteomes" id="UP001185927"/>
    </source>
</evidence>
<reference evidence="1 2" key="1">
    <citation type="submission" date="2023-10" db="EMBL/GenBank/DDBJ databases">
        <title>Development of a sustainable strategy for remediation of hydrocarbon-contaminated territories based on the waste exchange concept.</title>
        <authorList>
            <person name="Krivoruchko A."/>
        </authorList>
    </citation>
    <scope>NUCLEOTIDE SEQUENCE [LARGE SCALE GENOMIC DNA]</scope>
    <source>
        <strain evidence="1 2">IEGM 1203</strain>
    </source>
</reference>
<keyword evidence="2" id="KW-1185">Reference proteome</keyword>
<dbReference type="RefSeq" id="WP_317541286.1">
    <property type="nucleotide sequence ID" value="NZ_JAWLKB010000004.1"/>
</dbReference>
<organism evidence="1 2">
    <name type="scientific">Rhodococcus globerulus</name>
    <dbReference type="NCBI Taxonomy" id="33008"/>
    <lineage>
        <taxon>Bacteria</taxon>
        <taxon>Bacillati</taxon>
        <taxon>Actinomycetota</taxon>
        <taxon>Actinomycetes</taxon>
        <taxon>Mycobacteriales</taxon>
        <taxon>Nocardiaceae</taxon>
        <taxon>Rhodococcus</taxon>
    </lineage>
</organism>